<dbReference type="Proteomes" id="UP001299265">
    <property type="component" value="Unassembled WGS sequence"/>
</dbReference>
<keyword evidence="6" id="KW-0175">Coiled coil</keyword>
<dbReference type="PANTHER" id="PTHR34138">
    <property type="entry name" value="CELL SHAPE-DETERMINING PROTEIN MREC"/>
    <property type="match status" value="1"/>
</dbReference>
<feature type="domain" description="Rod shape-determining protein MreC beta-barrel core" evidence="7">
    <location>
        <begin position="125"/>
        <end position="275"/>
    </location>
</feature>
<dbReference type="EMBL" id="JAJNOR010000001">
    <property type="protein sequence ID" value="MCD2491045.1"/>
    <property type="molecule type" value="Genomic_DNA"/>
</dbReference>
<evidence type="ECO:0000256" key="1">
    <source>
        <dbReference type="ARBA" id="ARBA00009369"/>
    </source>
</evidence>
<keyword evidence="3 5" id="KW-0133">Cell shape</keyword>
<reference evidence="8 9" key="1">
    <citation type="submission" date="2021-11" db="EMBL/GenBank/DDBJ databases">
        <title>Lacrimispora sp. nov. NSJ-141 isolated from human feces.</title>
        <authorList>
            <person name="Abdugheni R."/>
        </authorList>
    </citation>
    <scope>NUCLEOTIDE SEQUENCE [LARGE SCALE GENOMIC DNA]</scope>
    <source>
        <strain evidence="8 9">NSJ-141</strain>
    </source>
</reference>
<evidence type="ECO:0000313" key="9">
    <source>
        <dbReference type="Proteomes" id="UP001299265"/>
    </source>
</evidence>
<evidence type="ECO:0000256" key="6">
    <source>
        <dbReference type="SAM" id="Coils"/>
    </source>
</evidence>
<dbReference type="InterPro" id="IPR042175">
    <property type="entry name" value="Cell/Rod_MreC_2"/>
</dbReference>
<accession>A0AAP2RG75</accession>
<dbReference type="Gene3D" id="2.40.10.340">
    <property type="entry name" value="Rod shape-determining protein MreC, domain 1"/>
    <property type="match status" value="1"/>
</dbReference>
<dbReference type="InterPro" id="IPR007221">
    <property type="entry name" value="MreC"/>
</dbReference>
<organism evidence="8 9">
    <name type="scientific">Lientehia hominis</name>
    <dbReference type="NCBI Taxonomy" id="2897778"/>
    <lineage>
        <taxon>Bacteria</taxon>
        <taxon>Bacillati</taxon>
        <taxon>Bacillota</taxon>
        <taxon>Clostridia</taxon>
        <taxon>Lachnospirales</taxon>
        <taxon>Lachnospiraceae</taxon>
        <taxon>Lientehia</taxon>
    </lineage>
</organism>
<gene>
    <name evidence="8" type="primary">mreC</name>
    <name evidence="8" type="ORF">LQE92_00210</name>
</gene>
<evidence type="ECO:0000259" key="7">
    <source>
        <dbReference type="Pfam" id="PF04085"/>
    </source>
</evidence>
<dbReference type="NCBIfam" id="TIGR00219">
    <property type="entry name" value="mreC"/>
    <property type="match status" value="1"/>
</dbReference>
<evidence type="ECO:0000256" key="4">
    <source>
        <dbReference type="ARBA" id="ARBA00032089"/>
    </source>
</evidence>
<dbReference type="InterPro" id="IPR042177">
    <property type="entry name" value="Cell/Rod_1"/>
</dbReference>
<evidence type="ECO:0000256" key="2">
    <source>
        <dbReference type="ARBA" id="ARBA00013855"/>
    </source>
</evidence>
<comment type="function">
    <text evidence="5">Involved in formation and maintenance of cell shape.</text>
</comment>
<dbReference type="Gene3D" id="2.40.10.350">
    <property type="entry name" value="Rod shape-determining protein MreC, domain 2"/>
    <property type="match status" value="1"/>
</dbReference>
<dbReference type="InterPro" id="IPR055342">
    <property type="entry name" value="MreC_beta-barrel_core"/>
</dbReference>
<keyword evidence="9" id="KW-1185">Reference proteome</keyword>
<dbReference type="RefSeq" id="WP_231061009.1">
    <property type="nucleotide sequence ID" value="NZ_JAJNOR010000001.1"/>
</dbReference>
<feature type="coiled-coil region" evidence="6">
    <location>
        <begin position="71"/>
        <end position="98"/>
    </location>
</feature>
<dbReference type="PANTHER" id="PTHR34138:SF1">
    <property type="entry name" value="CELL SHAPE-DETERMINING PROTEIN MREC"/>
    <property type="match status" value="1"/>
</dbReference>
<sequence>MKNKKKASLPARYLLFFLLLFCIGLLTVNYFKPGFLSPVTNAVNSVLLPMQKGLNHLGTGFADTAYDYQSLEEARTENQQLKEELASLKEDIGNYQQGQTELKQLQELFELKGQYTDYEMTGARVIQKDAGNWYHSFVIDKGTEDGIQADMNVIAGGGLVGIVTEVGKNFAKVRSIIDDDSNVSAMSLNSGDTCIVSGDLKLYSEGKLRLSYIDKNDNIWDDDKIVTSNISDKYLPNILIGYAQDIQTDSNNVTKSGYLVPAVDFDHLQTVLVIKTLKVTGEENQP</sequence>
<protein>
    <recommendedName>
        <fullName evidence="2 5">Cell shape-determining protein MreC</fullName>
    </recommendedName>
    <alternativeName>
        <fullName evidence="4 5">Cell shape protein MreC</fullName>
    </alternativeName>
</protein>
<dbReference type="GO" id="GO:0008360">
    <property type="term" value="P:regulation of cell shape"/>
    <property type="evidence" value="ECO:0007669"/>
    <property type="project" value="UniProtKB-KW"/>
</dbReference>
<dbReference type="Pfam" id="PF04085">
    <property type="entry name" value="MreC"/>
    <property type="match status" value="1"/>
</dbReference>
<dbReference type="PIRSF" id="PIRSF038471">
    <property type="entry name" value="MreC"/>
    <property type="match status" value="1"/>
</dbReference>
<dbReference type="GO" id="GO:0005886">
    <property type="term" value="C:plasma membrane"/>
    <property type="evidence" value="ECO:0007669"/>
    <property type="project" value="TreeGrafter"/>
</dbReference>
<dbReference type="AlphaFoldDB" id="A0AAP2RG75"/>
<name>A0AAP2RG75_9FIRM</name>
<comment type="caution">
    <text evidence="8">The sequence shown here is derived from an EMBL/GenBank/DDBJ whole genome shotgun (WGS) entry which is preliminary data.</text>
</comment>
<comment type="similarity">
    <text evidence="1 5">Belongs to the MreC family.</text>
</comment>
<evidence type="ECO:0000256" key="3">
    <source>
        <dbReference type="ARBA" id="ARBA00022960"/>
    </source>
</evidence>
<evidence type="ECO:0000313" key="8">
    <source>
        <dbReference type="EMBL" id="MCD2491045.1"/>
    </source>
</evidence>
<evidence type="ECO:0000256" key="5">
    <source>
        <dbReference type="PIRNR" id="PIRNR038471"/>
    </source>
</evidence>
<proteinExistence type="inferred from homology"/>